<evidence type="ECO:0000256" key="1">
    <source>
        <dbReference type="SAM" id="Phobius"/>
    </source>
</evidence>
<organism evidence="2 3">
    <name type="scientific">Leucobacter triazinivorans</name>
    <dbReference type="NCBI Taxonomy" id="1784719"/>
    <lineage>
        <taxon>Bacteria</taxon>
        <taxon>Bacillati</taxon>
        <taxon>Actinomycetota</taxon>
        <taxon>Actinomycetes</taxon>
        <taxon>Micrococcales</taxon>
        <taxon>Microbacteriaceae</taxon>
        <taxon>Leucobacter</taxon>
    </lineage>
</organism>
<dbReference type="Pfam" id="PF03729">
    <property type="entry name" value="DUF308"/>
    <property type="match status" value="2"/>
</dbReference>
<keyword evidence="3" id="KW-1185">Reference proteome</keyword>
<proteinExistence type="predicted"/>
<keyword evidence="1" id="KW-1133">Transmembrane helix</keyword>
<name>A0A4P6KEW8_9MICO</name>
<feature type="transmembrane region" description="Helical" evidence="1">
    <location>
        <begin position="18"/>
        <end position="38"/>
    </location>
</feature>
<feature type="transmembrane region" description="Helical" evidence="1">
    <location>
        <begin position="107"/>
        <end position="130"/>
    </location>
</feature>
<dbReference type="AlphaFoldDB" id="A0A4P6KEW8"/>
<feature type="transmembrane region" description="Helical" evidence="1">
    <location>
        <begin position="137"/>
        <end position="156"/>
    </location>
</feature>
<accession>A0A4P6KEW8</accession>
<keyword evidence="1" id="KW-0812">Transmembrane</keyword>
<evidence type="ECO:0000313" key="3">
    <source>
        <dbReference type="Proteomes" id="UP000289260"/>
    </source>
</evidence>
<feature type="transmembrane region" description="Helical" evidence="1">
    <location>
        <begin position="44"/>
        <end position="70"/>
    </location>
</feature>
<dbReference type="EMBL" id="CP035806">
    <property type="protein sequence ID" value="QBE48832.1"/>
    <property type="molecule type" value="Genomic_DNA"/>
</dbReference>
<dbReference type="KEGG" id="ltr:EVS81_08310"/>
<gene>
    <name evidence="2" type="ORF">EVS81_08310</name>
</gene>
<keyword evidence="1" id="KW-0472">Membrane</keyword>
<evidence type="ECO:0000313" key="2">
    <source>
        <dbReference type="EMBL" id="QBE48832.1"/>
    </source>
</evidence>
<dbReference type="Proteomes" id="UP000289260">
    <property type="component" value="Chromosome"/>
</dbReference>
<reference evidence="2 3" key="1">
    <citation type="submission" date="2019-02" db="EMBL/GenBank/DDBJ databases">
        <authorList>
            <person name="Sun L."/>
            <person name="Pan D."/>
            <person name="Wu X."/>
        </authorList>
    </citation>
    <scope>NUCLEOTIDE SEQUENCE [LARGE SCALE GENOMIC DNA]</scope>
    <source>
        <strain evidence="2 3">JW-1</strain>
    </source>
</reference>
<sequence>MTTPETNTLQRAGDGLRVALGVGGLIAVALGLFVLFAPGSSAKIALTATAVLLGIYAVIVGVVYLGTSIFSRTLGGWARTGHILLGLLYIIGGAIMMSNLFMTGVVIAVFIAITIGVLWLLEGIMAFTVLKSSENKVWTVIYAVISILAGITMMFTPMMGATVLWLLLGISMVVLGVVQVVRAFTLKPAV</sequence>
<dbReference type="RefSeq" id="WP_130109967.1">
    <property type="nucleotide sequence ID" value="NZ_CP035806.1"/>
</dbReference>
<feature type="transmembrane region" description="Helical" evidence="1">
    <location>
        <begin position="162"/>
        <end position="184"/>
    </location>
</feature>
<protein>
    <recommendedName>
        <fullName evidence="4">HdeD family acid-resistance protein</fullName>
    </recommendedName>
</protein>
<dbReference type="OrthoDB" id="3238356at2"/>
<dbReference type="InterPro" id="IPR005325">
    <property type="entry name" value="DUF308_memb"/>
</dbReference>
<evidence type="ECO:0008006" key="4">
    <source>
        <dbReference type="Google" id="ProtNLM"/>
    </source>
</evidence>
<feature type="transmembrane region" description="Helical" evidence="1">
    <location>
        <begin position="82"/>
        <end position="101"/>
    </location>
</feature>